<dbReference type="Proteomes" id="UP000275256">
    <property type="component" value="Unassembled WGS sequence"/>
</dbReference>
<keyword evidence="1" id="KW-1133">Transmembrane helix</keyword>
<keyword evidence="1" id="KW-0812">Transmembrane</keyword>
<accession>A0A3M0G4V2</accession>
<feature type="transmembrane region" description="Helical" evidence="1">
    <location>
        <begin position="314"/>
        <end position="333"/>
    </location>
</feature>
<feature type="transmembrane region" description="Helical" evidence="1">
    <location>
        <begin position="273"/>
        <end position="294"/>
    </location>
</feature>
<name>A0A3M0G4V2_9ACTN</name>
<feature type="transmembrane region" description="Helical" evidence="1">
    <location>
        <begin position="67"/>
        <end position="87"/>
    </location>
</feature>
<dbReference type="OrthoDB" id="8168962at2"/>
<sequence>MIPLHGIASREDLPLPFPLIVTAAALVLVVTFWILLFAWREPRYRNPSGRELPRLTKLVDSPWVSRPLRLIVGLVWLVAAAALVFGPDRTDNPIFGFVFVWLWVGLVPIALLFGEVHRRTNPIRLLLRGLGGTAPAPRTTTKSRLPAAAALLTFAWFELVEPLAATLPVLRGAAAAWVAWVVVGTLVTSTRWIAMADPFEAFASTVARMSPWARSRSGQLLLINPLRNLASWNAPRHLSILTCVLLGSTLFDAIAGAAWWVRAFQDSSLPPRLVGTIGLVATVALVTALFHLSVLPLRRAGRSLRETADALSPGLVPLVAGYFLAHYATMLYLEGQRTAIRMADPLALGWDWFGIAEAGPDLTLLAFPTLIAFVTVLFIVGGHVMAALVSHDIALRDLPAGVAVRRQVPLLVFMVVLTIVGMLLMFG</sequence>
<evidence type="ECO:0008006" key="4">
    <source>
        <dbReference type="Google" id="ProtNLM"/>
    </source>
</evidence>
<keyword evidence="1" id="KW-0472">Membrane</keyword>
<evidence type="ECO:0000313" key="2">
    <source>
        <dbReference type="EMBL" id="RMB60050.1"/>
    </source>
</evidence>
<feature type="transmembrane region" description="Helical" evidence="1">
    <location>
        <begin position="20"/>
        <end position="39"/>
    </location>
</feature>
<dbReference type="AlphaFoldDB" id="A0A3M0G4V2"/>
<feature type="transmembrane region" description="Helical" evidence="1">
    <location>
        <begin position="174"/>
        <end position="194"/>
    </location>
</feature>
<dbReference type="RefSeq" id="WP_121901530.1">
    <property type="nucleotide sequence ID" value="NZ_REFW01000002.1"/>
</dbReference>
<feature type="transmembrane region" description="Helical" evidence="1">
    <location>
        <begin position="408"/>
        <end position="426"/>
    </location>
</feature>
<reference evidence="2 3" key="1">
    <citation type="submission" date="2018-10" db="EMBL/GenBank/DDBJ databases">
        <title>Tessaracoccus antarcticuss sp. nov., isolated from sediment.</title>
        <authorList>
            <person name="Zhou L.Y."/>
            <person name="Du Z.J."/>
        </authorList>
    </citation>
    <scope>NUCLEOTIDE SEQUENCE [LARGE SCALE GENOMIC DNA]</scope>
    <source>
        <strain evidence="2 3">JDX10</strain>
    </source>
</reference>
<evidence type="ECO:0000313" key="3">
    <source>
        <dbReference type="Proteomes" id="UP000275256"/>
    </source>
</evidence>
<dbReference type="EMBL" id="REFW01000002">
    <property type="protein sequence ID" value="RMB60050.1"/>
    <property type="molecule type" value="Genomic_DNA"/>
</dbReference>
<feature type="transmembrane region" description="Helical" evidence="1">
    <location>
        <begin position="362"/>
        <end position="388"/>
    </location>
</feature>
<feature type="transmembrane region" description="Helical" evidence="1">
    <location>
        <begin position="238"/>
        <end position="261"/>
    </location>
</feature>
<comment type="caution">
    <text evidence="2">The sequence shown here is derived from an EMBL/GenBank/DDBJ whole genome shotgun (WGS) entry which is preliminary data.</text>
</comment>
<gene>
    <name evidence="2" type="ORF">EAX62_10100</name>
</gene>
<proteinExistence type="predicted"/>
<protein>
    <recommendedName>
        <fullName evidence="4">Fenitrothion hydrolase</fullName>
    </recommendedName>
</protein>
<organism evidence="2 3">
    <name type="scientific">Tessaracoccus antarcticus</name>
    <dbReference type="NCBI Taxonomy" id="2479848"/>
    <lineage>
        <taxon>Bacteria</taxon>
        <taxon>Bacillati</taxon>
        <taxon>Actinomycetota</taxon>
        <taxon>Actinomycetes</taxon>
        <taxon>Propionibacteriales</taxon>
        <taxon>Propionibacteriaceae</taxon>
        <taxon>Tessaracoccus</taxon>
    </lineage>
</organism>
<evidence type="ECO:0000256" key="1">
    <source>
        <dbReference type="SAM" id="Phobius"/>
    </source>
</evidence>
<keyword evidence="3" id="KW-1185">Reference proteome</keyword>
<feature type="transmembrane region" description="Helical" evidence="1">
    <location>
        <begin position="93"/>
        <end position="114"/>
    </location>
</feature>